<organism evidence="4 5">
    <name type="scientific">Helicobacter brantae</name>
    <dbReference type="NCBI Taxonomy" id="375927"/>
    <lineage>
        <taxon>Bacteria</taxon>
        <taxon>Pseudomonadati</taxon>
        <taxon>Campylobacterota</taxon>
        <taxon>Epsilonproteobacteria</taxon>
        <taxon>Campylobacterales</taxon>
        <taxon>Helicobacteraceae</taxon>
        <taxon>Helicobacter</taxon>
    </lineage>
</organism>
<comment type="caution">
    <text evidence="4">The sequence shown here is derived from an EMBL/GenBank/DDBJ whole genome shotgun (WGS) entry which is preliminary data.</text>
</comment>
<feature type="region of interest" description="Disordered" evidence="1">
    <location>
        <begin position="1183"/>
        <end position="1202"/>
    </location>
</feature>
<gene>
    <name evidence="4" type="ORF">CQA58_00175</name>
</gene>
<dbReference type="InterPro" id="IPR005546">
    <property type="entry name" value="Autotransporte_beta"/>
</dbReference>
<dbReference type="NCBIfam" id="TIGR01414">
    <property type="entry name" value="autotrans_barl"/>
    <property type="match status" value="1"/>
</dbReference>
<reference evidence="4 5" key="1">
    <citation type="submission" date="2018-04" db="EMBL/GenBank/DDBJ databases">
        <title>Novel Campyloabacter and Helicobacter Species and Strains.</title>
        <authorList>
            <person name="Mannion A.J."/>
            <person name="Shen Z."/>
            <person name="Fox J.G."/>
        </authorList>
    </citation>
    <scope>NUCLEOTIDE SEQUENCE [LARGE SCALE GENOMIC DNA]</scope>
    <source>
        <strain evidence="4 5">MIT 04-9366</strain>
    </source>
</reference>
<dbReference type="GO" id="GO:0019867">
    <property type="term" value="C:outer membrane"/>
    <property type="evidence" value="ECO:0007669"/>
    <property type="project" value="InterPro"/>
</dbReference>
<dbReference type="InterPro" id="IPR036709">
    <property type="entry name" value="Autotransporte_beta_dom_sf"/>
</dbReference>
<dbReference type="PROSITE" id="PS51208">
    <property type="entry name" value="AUTOTRANSPORTER"/>
    <property type="match status" value="1"/>
</dbReference>
<sequence>MKNSKTLKGGGGKLKSSALISISLASFLSSVAMGQNGVDISTTPSLSGNSSDSPANFYENSSGCYLGIYYSYNNSSASSNTTLALNGDYYFAPITITPTDTSERMAGVSSEGYVRNPFTTTITSQQQSTFFFDTMSTTQNVYGFLNYNNNALQINNVNFDFKSLNGNESFGLEMRNLSLNSSTITFQNITSIQRTVGISFIKNYSLSNGSTITFDSLKGDLEIIGMSSYDIANIELNQDSHIVFSEIKGNKIRGITYSELGMIYSIDKTSSIEFSNIEATKQDAIGISAYEGVFNLTGGGNITFSNITSPLTASGIYLTGYQNTNFTFDADSTKSSLVFTKISGGLAEGMYIGGGSSIGFSGNGEILFTSIEGSKIAYGLHSESTNKINFYTFDDKAKMTFTKITGSIASYGIYNNGNAIYNFGSGGISFDSIIGGKLRATGIYNHQGLMEISGSLTFTSISNSFGGVYGIQNNGDMILSDGSSITFGTPKVGESTDYKIYEGLGSTLELGNMVLSSSKDTTTGIIAQDSTTMLLQANKTLNFDLKSTTKEGTAFNGGNLILSSQSQVIFNSNGGKLASVSGNDGKLLLSGTSKDNRMKQGSSLLLRSLEVDKFNLNNSSIVLYADKTATIDTTNGFDGRAYGDDKAHLSQGGSDRIIINGSTLYTPIYNTLQITLTNFNETKTYVVLAEVDKSAKDTVIFNGLTQSGDRAKITSYAGFETQTLEIERYDDTDKTYYFSHLSTPSNSSDSGSSGGGDLGSGGSGSGSGSGSGGSQGGGSSGGSGGTGGAGGGSGSSGNGSESGNTGGTGGEQGGSSNEGNSDSSGGGSQGDSTTEGNPTTPNKIAINSDFSNSTLYSLHSNFSLLSANLNSLNKRMGDLRADGREHGVWARAFVGSLSLDFDIGTQDKNEYWTLQAGYDYGFSLEGSTNYLGFALSYTNSNTTQNLYSLQYAQDVSNYVSTNGVEFAIYNAYIAENGFYSDSILKASYLNSQLDFFNQSNRYDVSNYALTLSQELGYRFAFGSSNEWIITPELEVAYSYLNSTDFTQTLPTNHTMQVHQNAISLLRNRVGLDWRYDFSYLSESVKASAYIGTYYMYDFLSGGEISLKTLNDFQTHKVLKSEGRMVLNVGTDIKIYEQTSLYFDFEKSFFGKQIQTDYQVNFGVRYSFGEKLHTPIVNQEISQEENQAPLKIKSQEESEEIEK</sequence>
<dbReference type="InterPro" id="IPR006315">
    <property type="entry name" value="OM_autotransptr_brl_dom"/>
</dbReference>
<name>A0A3D8J5J2_9HELI</name>
<dbReference type="EMBL" id="NXLV01000001">
    <property type="protein sequence ID" value="RDU72061.1"/>
    <property type="molecule type" value="Genomic_DNA"/>
</dbReference>
<keyword evidence="2" id="KW-0732">Signal</keyword>
<evidence type="ECO:0000313" key="5">
    <source>
        <dbReference type="Proteomes" id="UP000257045"/>
    </source>
</evidence>
<evidence type="ECO:0000256" key="1">
    <source>
        <dbReference type="SAM" id="MobiDB-lite"/>
    </source>
</evidence>
<evidence type="ECO:0000259" key="3">
    <source>
        <dbReference type="PROSITE" id="PS51208"/>
    </source>
</evidence>
<accession>A0A3D8J5J2</accession>
<dbReference type="Gene3D" id="2.40.128.130">
    <property type="entry name" value="Autotransporter beta-domain"/>
    <property type="match status" value="1"/>
</dbReference>
<feature type="compositionally biased region" description="Gly residues" evidence="1">
    <location>
        <begin position="804"/>
        <end position="813"/>
    </location>
</feature>
<evidence type="ECO:0000313" key="4">
    <source>
        <dbReference type="EMBL" id="RDU72061.1"/>
    </source>
</evidence>
<dbReference type="AlphaFoldDB" id="A0A3D8J5J2"/>
<dbReference type="Proteomes" id="UP000257045">
    <property type="component" value="Unassembled WGS sequence"/>
</dbReference>
<dbReference type="Pfam" id="PF03797">
    <property type="entry name" value="Autotransporter"/>
    <property type="match status" value="1"/>
</dbReference>
<protein>
    <recommendedName>
        <fullName evidence="3">Autotransporter domain-containing protein</fullName>
    </recommendedName>
</protein>
<feature type="compositionally biased region" description="Gly residues" evidence="1">
    <location>
        <begin position="752"/>
        <end position="797"/>
    </location>
</feature>
<dbReference type="OrthoDB" id="6053567at2"/>
<feature type="domain" description="Autotransporter" evidence="3">
    <location>
        <begin position="881"/>
        <end position="1167"/>
    </location>
</feature>
<feature type="region of interest" description="Disordered" evidence="1">
    <location>
        <begin position="740"/>
        <end position="845"/>
    </location>
</feature>
<evidence type="ECO:0000256" key="2">
    <source>
        <dbReference type="SAM" id="SignalP"/>
    </source>
</evidence>
<dbReference type="SMART" id="SM00869">
    <property type="entry name" value="Autotransporter"/>
    <property type="match status" value="1"/>
</dbReference>
<feature type="compositionally biased region" description="Low complexity" evidence="1">
    <location>
        <begin position="814"/>
        <end position="823"/>
    </location>
</feature>
<keyword evidence="5" id="KW-1185">Reference proteome</keyword>
<dbReference type="RefSeq" id="WP_115568691.1">
    <property type="nucleotide sequence ID" value="NZ_NXLV01000001.1"/>
</dbReference>
<proteinExistence type="predicted"/>
<dbReference type="SUPFAM" id="SSF103515">
    <property type="entry name" value="Autotransporter"/>
    <property type="match status" value="1"/>
</dbReference>
<feature type="signal peptide" evidence="2">
    <location>
        <begin position="1"/>
        <end position="34"/>
    </location>
</feature>
<feature type="chain" id="PRO_5017627213" description="Autotransporter domain-containing protein" evidence="2">
    <location>
        <begin position="35"/>
        <end position="1202"/>
    </location>
</feature>